<dbReference type="EMBL" id="CP002467">
    <property type="protein sequence ID" value="ADV82360.1"/>
    <property type="molecule type" value="Genomic_DNA"/>
</dbReference>
<keyword evidence="2" id="KW-0732">Signal</keyword>
<dbReference type="GO" id="GO:0003993">
    <property type="term" value="F:acid phosphatase activity"/>
    <property type="evidence" value="ECO:0007669"/>
    <property type="project" value="UniProtKB-EC"/>
</dbReference>
<evidence type="ECO:0000256" key="2">
    <source>
        <dbReference type="SAM" id="SignalP"/>
    </source>
</evidence>
<proteinExistence type="inferred from homology"/>
<dbReference type="HOGENOM" id="CLU_079861_1_0_0"/>
<comment type="catalytic activity">
    <reaction evidence="1">
        <text>a phosphate monoester + H2O = an alcohol + phosphate</text>
        <dbReference type="Rhea" id="RHEA:15017"/>
        <dbReference type="ChEBI" id="CHEBI:15377"/>
        <dbReference type="ChEBI" id="CHEBI:30879"/>
        <dbReference type="ChEBI" id="CHEBI:43474"/>
        <dbReference type="ChEBI" id="CHEBI:67140"/>
        <dbReference type="EC" id="3.1.3.2"/>
    </reaction>
</comment>
<dbReference type="InterPro" id="IPR001011">
    <property type="entry name" value="Acid_Pase_classA_bac"/>
</dbReference>
<dbReference type="SUPFAM" id="SSF48317">
    <property type="entry name" value="Acid phosphatase/Vanadium-dependent haloperoxidase"/>
    <property type="match status" value="1"/>
</dbReference>
<evidence type="ECO:0000256" key="1">
    <source>
        <dbReference type="PIRNR" id="PIRNR000897"/>
    </source>
</evidence>
<dbReference type="STRING" id="401053.AciPR4_1538"/>
<sequence length="255" mass="28087">MRQNKASFSVVFLLAITAVCAYAQSASPNPAKATIDVAVHSNLYLDQDSFSLDLILPSPPPKNSAIALSELAELHRIEERRTAEQVAQAQIDDREESIFLFESVMGKQFNADALPLTSALSKRIRKDESAASSGLKSTYHRPRPYQADATLHPVCTLTQEPNSYPSGHSLSGYLLGFTLIQMVPERRQQILDRADEFAHNRLVCGVHYTSDTEASRRLAYALFGSLAASPQFQKDLAAARTETRQKLGLPAAINR</sequence>
<feature type="domain" description="Phosphatidic acid phosphatase type 2/haloperoxidase" evidence="3">
    <location>
        <begin position="131"/>
        <end position="226"/>
    </location>
</feature>
<name>E8V1S9_TERSS</name>
<evidence type="ECO:0000259" key="3">
    <source>
        <dbReference type="Pfam" id="PF01569"/>
    </source>
</evidence>
<dbReference type="GO" id="GO:0030288">
    <property type="term" value="C:outer membrane-bounded periplasmic space"/>
    <property type="evidence" value="ECO:0007669"/>
    <property type="project" value="InterPro"/>
</dbReference>
<dbReference type="eggNOG" id="COG0671">
    <property type="taxonomic scope" value="Bacteria"/>
</dbReference>
<dbReference type="OrthoDB" id="9780507at2"/>
<feature type="chain" id="PRO_5003232296" description="Acid phosphatase" evidence="2">
    <location>
        <begin position="24"/>
        <end position="255"/>
    </location>
</feature>
<feature type="signal peptide" evidence="2">
    <location>
        <begin position="1"/>
        <end position="23"/>
    </location>
</feature>
<comment type="similarity">
    <text evidence="1">Belongs to the class A bacterial acid phosphatase family.</text>
</comment>
<evidence type="ECO:0000313" key="5">
    <source>
        <dbReference type="Proteomes" id="UP000006844"/>
    </source>
</evidence>
<dbReference type="PIRSF" id="PIRSF000897">
    <property type="entry name" value="Acid_Ptase_ClsA"/>
    <property type="match status" value="1"/>
</dbReference>
<dbReference type="AlphaFoldDB" id="E8V1S9"/>
<evidence type="ECO:0000313" key="4">
    <source>
        <dbReference type="EMBL" id="ADV82360.1"/>
    </source>
</evidence>
<dbReference type="PRINTS" id="PR00483">
    <property type="entry name" value="BACPHPHTASE"/>
</dbReference>
<organism evidence="4 5">
    <name type="scientific">Terriglobus saanensis (strain ATCC BAA-1853 / DSM 23119 / SP1PR4)</name>
    <dbReference type="NCBI Taxonomy" id="401053"/>
    <lineage>
        <taxon>Bacteria</taxon>
        <taxon>Pseudomonadati</taxon>
        <taxon>Acidobacteriota</taxon>
        <taxon>Terriglobia</taxon>
        <taxon>Terriglobales</taxon>
        <taxon>Acidobacteriaceae</taxon>
        <taxon>Terriglobus</taxon>
    </lineage>
</organism>
<keyword evidence="5" id="KW-1185">Reference proteome</keyword>
<dbReference type="InterPro" id="IPR036938">
    <property type="entry name" value="PAP2/HPO_sf"/>
</dbReference>
<dbReference type="EC" id="3.1.3.2" evidence="1"/>
<accession>E8V1S9</accession>
<dbReference type="KEGG" id="tsa:AciPR4_1538"/>
<reference evidence="4 5" key="1">
    <citation type="journal article" date="2012" name="Stand. Genomic Sci.">
        <title>Complete genome sequence of Terriglobus saanensis type strain SP1PR4(T), an Acidobacteria from tundra soil.</title>
        <authorList>
            <person name="Rawat S.R."/>
            <person name="Mannisto M.K."/>
            <person name="Starovoytov V."/>
            <person name="Goodwin L."/>
            <person name="Nolan M."/>
            <person name="Hauser L."/>
            <person name="Land M."/>
            <person name="Davenport K.W."/>
            <person name="Woyke T."/>
            <person name="Haggblom M.M."/>
        </authorList>
    </citation>
    <scope>NUCLEOTIDE SEQUENCE</scope>
    <source>
        <strain evidence="5">ATCC BAA-1853 / DSM 23119 / SP1PR4</strain>
    </source>
</reference>
<dbReference type="Gene3D" id="1.20.144.10">
    <property type="entry name" value="Phosphatidic acid phosphatase type 2/haloperoxidase"/>
    <property type="match status" value="1"/>
</dbReference>
<dbReference type="RefSeq" id="WP_013568093.1">
    <property type="nucleotide sequence ID" value="NC_014963.1"/>
</dbReference>
<dbReference type="Pfam" id="PF01569">
    <property type="entry name" value="PAP2"/>
    <property type="match status" value="1"/>
</dbReference>
<dbReference type="CDD" id="cd03397">
    <property type="entry name" value="PAP2_acid_phosphatase"/>
    <property type="match status" value="1"/>
</dbReference>
<protein>
    <recommendedName>
        <fullName evidence="1">Acid phosphatase</fullName>
        <ecNumber evidence="1">3.1.3.2</ecNumber>
    </recommendedName>
</protein>
<gene>
    <name evidence="4" type="ordered locus">AciPR4_1538</name>
</gene>
<dbReference type="InterPro" id="IPR000326">
    <property type="entry name" value="PAP2/HPO"/>
</dbReference>
<dbReference type="Proteomes" id="UP000006844">
    <property type="component" value="Chromosome"/>
</dbReference>
<keyword evidence="1" id="KW-0378">Hydrolase</keyword>